<reference evidence="1 2" key="1">
    <citation type="submission" date="2015-09" db="EMBL/GenBank/DDBJ databases">
        <authorList>
            <person name="Xu Y."/>
            <person name="Nagy A."/>
            <person name="Liu N.T."/>
            <person name="Nou X."/>
        </authorList>
    </citation>
    <scope>NUCLEOTIDE SEQUENCE [LARGE SCALE GENOMIC DNA]</scope>
    <source>
        <strain evidence="1 2">FC1138</strain>
    </source>
</reference>
<dbReference type="Proteomes" id="UP000077927">
    <property type="component" value="Chromosome 1"/>
</dbReference>
<protein>
    <submittedName>
        <fullName evidence="1">DNA/RNA helicase, superfamily II domain protein</fullName>
    </submittedName>
</protein>
<dbReference type="AlphaFoldDB" id="A0AAC9BIU8"/>
<accession>A0AAC9BIU8</accession>
<keyword evidence="1" id="KW-0547">Nucleotide-binding</keyword>
<name>A0AAC9BIU8_9RALS</name>
<evidence type="ECO:0000313" key="1">
    <source>
        <dbReference type="EMBL" id="ANH73428.1"/>
    </source>
</evidence>
<gene>
    <name evidence="1" type="ORF">ACS15_2449</name>
</gene>
<dbReference type="KEGG" id="rin:ACS15_2449"/>
<keyword evidence="1" id="KW-0378">Hydrolase</keyword>
<dbReference type="EMBL" id="CP012605">
    <property type="protein sequence ID" value="ANH73428.1"/>
    <property type="molecule type" value="Genomic_DNA"/>
</dbReference>
<keyword evidence="1" id="KW-0067">ATP-binding</keyword>
<evidence type="ECO:0000313" key="2">
    <source>
        <dbReference type="Proteomes" id="UP000077927"/>
    </source>
</evidence>
<sequence length="106" mass="11366">MLAQTMRRRWRPYCAVAVVTCRASSRVGVSTSSDGLAGLGRGRRPFMRCGGPSMRGRCGSGCSLMRWMAGRMKAAVLPEPVWLVTSRSRPDRQAGMACACTGVGVV</sequence>
<keyword evidence="1" id="KW-0347">Helicase</keyword>
<proteinExistence type="predicted"/>
<organism evidence="1 2">
    <name type="scientific">Ralstonia insidiosa</name>
    <dbReference type="NCBI Taxonomy" id="190721"/>
    <lineage>
        <taxon>Bacteria</taxon>
        <taxon>Pseudomonadati</taxon>
        <taxon>Pseudomonadota</taxon>
        <taxon>Betaproteobacteria</taxon>
        <taxon>Burkholderiales</taxon>
        <taxon>Burkholderiaceae</taxon>
        <taxon>Ralstonia</taxon>
    </lineage>
</organism>
<dbReference type="GO" id="GO:0004386">
    <property type="term" value="F:helicase activity"/>
    <property type="evidence" value="ECO:0007669"/>
    <property type="project" value="UniProtKB-KW"/>
</dbReference>